<organism evidence="2 3">
    <name type="scientific">Trypanosoma rangeli SC58</name>
    <dbReference type="NCBI Taxonomy" id="429131"/>
    <lineage>
        <taxon>Eukaryota</taxon>
        <taxon>Discoba</taxon>
        <taxon>Euglenozoa</taxon>
        <taxon>Kinetoplastea</taxon>
        <taxon>Metakinetoplastina</taxon>
        <taxon>Trypanosomatida</taxon>
        <taxon>Trypanosomatidae</taxon>
        <taxon>Trypanosoma</taxon>
        <taxon>Herpetosoma</taxon>
    </lineage>
</organism>
<evidence type="ECO:0000256" key="1">
    <source>
        <dbReference type="SAM" id="MobiDB-lite"/>
    </source>
</evidence>
<gene>
    <name evidence="2" type="ORF">TRSC58_03844</name>
</gene>
<protein>
    <submittedName>
        <fullName evidence="2">Uncharacterized protein</fullName>
    </submittedName>
</protein>
<accession>A0A061IZ71</accession>
<dbReference type="OrthoDB" id="272429at2759"/>
<sequence>MMRRSFLRLFTLAESRSMFLDAREIPLPRPTATLPETLQVLAEHPRGDTVLVHAALARLLLLDSTDADSKAIASFQLPDAVSTPFSAATGSCSAAADAGVEHPFSSSSSSAPHLTLQLMSAHPNDGVVRERCCRCIANMCQLSPSSSAGRAVEPSSGGSDNNGAGDGRSLAERLVEQGAVELVLGTLAMSSRLSAKGLVWASQALLNLVCLSSDGARRAARTKGETVIADVIAGTTHESIVAGSLSGEQCAALDAMLGVLARLLTSEADDNAAGVHYRCEQAAYGTVEAVGAALAWLSASAKREICDSAATWGMRDGSIGGRCGGTLFFPTAAPPLQAAVLAFLPPLHKAWMTLRSISGCSRNLPMVYEALYMPGDGGGLRAAIDAVLLFGVELEGLSAMGATEEATLQQDMLFHALETFAHLSATRKDLGDRAVAEAAALSEATVGPNSRSGEAGEEGGEVEGISAVFPTEAALGVSEILAEGMVSNIAVSTLVRLHTAEYRQGNRQKSAAHVYDGAVFDVLAKSLLTLANLAGQDVAVASMNTVAPLHAILQDATNCLSAIRAAHRAFSSHFLAGASQQELMAVVQQCALTGQVYAALWGILSTPDGVRAAGELKLCDTVRGLQTMLEALYADAFPDGGRAVAGVSSTEAPREASAAQETSLDGAAARTTPTTAAAIEILQKLVPFGEKVLQCLRLTSAEASPTQTEHARQTSVSGSAADTVNAVHVTVEHLNR</sequence>
<evidence type="ECO:0000313" key="3">
    <source>
        <dbReference type="Proteomes" id="UP000031737"/>
    </source>
</evidence>
<comment type="caution">
    <text evidence="2">The sequence shown here is derived from an EMBL/GenBank/DDBJ whole genome shotgun (WGS) entry which is preliminary data.</text>
</comment>
<name>A0A061IZ71_TRYRA</name>
<dbReference type="AlphaFoldDB" id="A0A061IZ71"/>
<dbReference type="EMBL" id="AUPL01003844">
    <property type="protein sequence ID" value="ESL08453.1"/>
    <property type="molecule type" value="Genomic_DNA"/>
</dbReference>
<feature type="region of interest" description="Disordered" evidence="1">
    <location>
        <begin position="145"/>
        <end position="167"/>
    </location>
</feature>
<dbReference type="VEuPathDB" id="TriTrypDB:TRSC58_03844"/>
<reference evidence="2 3" key="1">
    <citation type="submission" date="2013-07" db="EMBL/GenBank/DDBJ databases">
        <authorList>
            <person name="Stoco P.H."/>
            <person name="Wagner G."/>
            <person name="Gerber A."/>
            <person name="Zaha A."/>
            <person name="Thompson C."/>
            <person name="Bartholomeu D.C."/>
            <person name="Luckemeyer D.D."/>
            <person name="Bahia D."/>
            <person name="Loreto E."/>
            <person name="Prestes E.B."/>
            <person name="Lima F.M."/>
            <person name="Rodrigues-Luiz G."/>
            <person name="Vallejo G.A."/>
            <person name="Filho J.F."/>
            <person name="Monteiro K.M."/>
            <person name="Tyler K.M."/>
            <person name="de Almeida L.G."/>
            <person name="Ortiz M.F."/>
            <person name="Siervo M.A."/>
            <person name="de Moraes M.H."/>
            <person name="Cunha O.L."/>
            <person name="Mendonca-Neto R."/>
            <person name="Silva R."/>
            <person name="Teixeira S.M."/>
            <person name="Murta S.M."/>
            <person name="Sincero T.C."/>
            <person name="Mendes T.A."/>
            <person name="Urmenyi T.P."/>
            <person name="Silva V.G."/>
            <person name="da Rocha W.D."/>
            <person name="Andersson B."/>
            <person name="Romanha A.J."/>
            <person name="Steindel M."/>
            <person name="de Vasconcelos A.T."/>
            <person name="Grisard E.C."/>
        </authorList>
    </citation>
    <scope>NUCLEOTIDE SEQUENCE [LARGE SCALE GENOMIC DNA]</scope>
    <source>
        <strain evidence="2 3">SC58</strain>
    </source>
</reference>
<evidence type="ECO:0000313" key="2">
    <source>
        <dbReference type="EMBL" id="ESL08453.1"/>
    </source>
</evidence>
<feature type="region of interest" description="Disordered" evidence="1">
    <location>
        <begin position="649"/>
        <end position="669"/>
    </location>
</feature>
<keyword evidence="3" id="KW-1185">Reference proteome</keyword>
<dbReference type="Proteomes" id="UP000031737">
    <property type="component" value="Unassembled WGS sequence"/>
</dbReference>
<proteinExistence type="predicted"/>